<dbReference type="GO" id="GO:0005634">
    <property type="term" value="C:nucleus"/>
    <property type="evidence" value="ECO:0007669"/>
    <property type="project" value="TreeGrafter"/>
</dbReference>
<dbReference type="GO" id="GO:0005524">
    <property type="term" value="F:ATP binding"/>
    <property type="evidence" value="ECO:0007669"/>
    <property type="project" value="InterPro"/>
</dbReference>
<evidence type="ECO:0000256" key="1">
    <source>
        <dbReference type="ARBA" id="ARBA00022741"/>
    </source>
</evidence>
<evidence type="ECO:0000313" key="6">
    <source>
        <dbReference type="Proteomes" id="UP000186594"/>
    </source>
</evidence>
<dbReference type="GO" id="GO:0000724">
    <property type="term" value="P:double-strand break repair via homologous recombination"/>
    <property type="evidence" value="ECO:0007669"/>
    <property type="project" value="TreeGrafter"/>
</dbReference>
<dbReference type="STRING" id="1198029.A0A1U7LUI6"/>
<evidence type="ECO:0000313" key="5">
    <source>
        <dbReference type="EMBL" id="OLL26243.1"/>
    </source>
</evidence>
<dbReference type="Proteomes" id="UP000186594">
    <property type="component" value="Unassembled WGS sequence"/>
</dbReference>
<gene>
    <name evidence="5" type="ORF">NEOLI_004856</name>
</gene>
<dbReference type="PANTHER" id="PTHR45629:SF7">
    <property type="entry name" value="DNA EXCISION REPAIR PROTEIN ERCC-6-RELATED"/>
    <property type="match status" value="1"/>
</dbReference>
<dbReference type="PANTHER" id="PTHR45629">
    <property type="entry name" value="SNF2/RAD54 FAMILY MEMBER"/>
    <property type="match status" value="1"/>
</dbReference>
<dbReference type="OMA" id="CCASEFI"/>
<dbReference type="AlphaFoldDB" id="A0A1U7LUI6"/>
<evidence type="ECO:0000256" key="3">
    <source>
        <dbReference type="SAM" id="MobiDB-lite"/>
    </source>
</evidence>
<keyword evidence="6" id="KW-1185">Reference proteome</keyword>
<dbReference type="GO" id="GO:0007131">
    <property type="term" value="P:reciprocal meiotic recombination"/>
    <property type="evidence" value="ECO:0007669"/>
    <property type="project" value="TreeGrafter"/>
</dbReference>
<dbReference type="InterPro" id="IPR050496">
    <property type="entry name" value="SNF2_RAD54_helicase_repair"/>
</dbReference>
<comment type="caution">
    <text evidence="5">The sequence shown here is derived from an EMBL/GenBank/DDBJ whole genome shotgun (WGS) entry which is preliminary data.</text>
</comment>
<dbReference type="Gene3D" id="3.40.50.10810">
    <property type="entry name" value="Tandem AAA-ATPase domain"/>
    <property type="match status" value="1"/>
</dbReference>
<name>A0A1U7LUI6_NEOID</name>
<protein>
    <submittedName>
        <fullName evidence="5">Meiotic recombination protein rdh54</fullName>
    </submittedName>
</protein>
<dbReference type="InterPro" id="IPR038718">
    <property type="entry name" value="SNF2-like_sf"/>
</dbReference>
<dbReference type="GO" id="GO:0015616">
    <property type="term" value="F:DNA translocase activity"/>
    <property type="evidence" value="ECO:0007669"/>
    <property type="project" value="TreeGrafter"/>
</dbReference>
<evidence type="ECO:0000259" key="4">
    <source>
        <dbReference type="Pfam" id="PF00176"/>
    </source>
</evidence>
<proteinExistence type="predicted"/>
<dbReference type="SUPFAM" id="SSF52540">
    <property type="entry name" value="P-loop containing nucleoside triphosphate hydrolases"/>
    <property type="match status" value="1"/>
</dbReference>
<sequence>MSGKPFLRSSSNVETPILPQPAFPAATKFKNPIKEFTKVQKNPTTFTPRHDPTAENALVMPRPKSSQGKPVVDVVVDPYLSQKLRPHQREGVKFLYECIMGMKEYDGRGAVLADEMGLGKTLQTIALLWTLLKQNPFPNQGPIIKRALINWKREFRKWLGNERLGIFAADLKANVNDFKIGRIYQVMIIGYEKVCRECTSLTYSFVLFRMT</sequence>
<feature type="domain" description="SNF2 N-terminal" evidence="4">
    <location>
        <begin position="87"/>
        <end position="201"/>
    </location>
</feature>
<dbReference type="InterPro" id="IPR000330">
    <property type="entry name" value="SNF2_N"/>
</dbReference>
<reference evidence="5 6" key="1">
    <citation type="submission" date="2016-04" db="EMBL/GenBank/DDBJ databases">
        <title>Evolutionary innovation and constraint leading to complex multicellularity in the Ascomycota.</title>
        <authorList>
            <person name="Cisse O."/>
            <person name="Nguyen A."/>
            <person name="Hewitt D.A."/>
            <person name="Jedd G."/>
            <person name="Stajich J.E."/>
        </authorList>
    </citation>
    <scope>NUCLEOTIDE SEQUENCE [LARGE SCALE GENOMIC DNA]</scope>
    <source>
        <strain evidence="5 6">DAH-3</strain>
    </source>
</reference>
<dbReference type="EMBL" id="LXFE01000213">
    <property type="protein sequence ID" value="OLL26243.1"/>
    <property type="molecule type" value="Genomic_DNA"/>
</dbReference>
<feature type="region of interest" description="Disordered" evidence="3">
    <location>
        <begin position="42"/>
        <end position="66"/>
    </location>
</feature>
<accession>A0A1U7LUI6</accession>
<dbReference type="OrthoDB" id="413460at2759"/>
<evidence type="ECO:0000256" key="2">
    <source>
        <dbReference type="ARBA" id="ARBA00022840"/>
    </source>
</evidence>
<dbReference type="InterPro" id="IPR027417">
    <property type="entry name" value="P-loop_NTPase"/>
</dbReference>
<keyword evidence="1" id="KW-0547">Nucleotide-binding</keyword>
<organism evidence="5 6">
    <name type="scientific">Neolecta irregularis (strain DAH-3)</name>
    <dbReference type="NCBI Taxonomy" id="1198029"/>
    <lineage>
        <taxon>Eukaryota</taxon>
        <taxon>Fungi</taxon>
        <taxon>Dikarya</taxon>
        <taxon>Ascomycota</taxon>
        <taxon>Taphrinomycotina</taxon>
        <taxon>Neolectales</taxon>
        <taxon>Neolectaceae</taxon>
        <taxon>Neolecta</taxon>
    </lineage>
</organism>
<keyword evidence="2" id="KW-0067">ATP-binding</keyword>
<dbReference type="Pfam" id="PF00176">
    <property type="entry name" value="SNF2-rel_dom"/>
    <property type="match status" value="1"/>
</dbReference>